<organism evidence="2 3">
    <name type="scientific">Myotis brandtii</name>
    <name type="common">Brandt's bat</name>
    <dbReference type="NCBI Taxonomy" id="109478"/>
    <lineage>
        <taxon>Eukaryota</taxon>
        <taxon>Metazoa</taxon>
        <taxon>Chordata</taxon>
        <taxon>Craniata</taxon>
        <taxon>Vertebrata</taxon>
        <taxon>Euteleostomi</taxon>
        <taxon>Mammalia</taxon>
        <taxon>Eutheria</taxon>
        <taxon>Laurasiatheria</taxon>
        <taxon>Chiroptera</taxon>
        <taxon>Yangochiroptera</taxon>
        <taxon>Vespertilionidae</taxon>
        <taxon>Myotis</taxon>
    </lineage>
</organism>
<dbReference type="InterPro" id="IPR001909">
    <property type="entry name" value="KRAB"/>
</dbReference>
<dbReference type="AlphaFoldDB" id="S7QBB1"/>
<name>S7QBB1_MYOBR</name>
<dbReference type="PANTHER" id="PTHR23232:SF133">
    <property type="entry name" value="RIKEN CDNA 1700020N01 GENE"/>
    <property type="match status" value="1"/>
</dbReference>
<dbReference type="Proteomes" id="UP000052978">
    <property type="component" value="Unassembled WGS sequence"/>
</dbReference>
<evidence type="ECO:0000259" key="1">
    <source>
        <dbReference type="PROSITE" id="PS50805"/>
    </source>
</evidence>
<protein>
    <submittedName>
        <fullName evidence="2">Zinc finger protein 776</fullName>
    </submittedName>
</protein>
<dbReference type="Pfam" id="PF01352">
    <property type="entry name" value="KRAB"/>
    <property type="match status" value="1"/>
</dbReference>
<dbReference type="EMBL" id="KE329576">
    <property type="protein sequence ID" value="EPQ20838.1"/>
    <property type="molecule type" value="Genomic_DNA"/>
</dbReference>
<dbReference type="InterPro" id="IPR036051">
    <property type="entry name" value="KRAB_dom_sf"/>
</dbReference>
<feature type="non-terminal residue" evidence="2">
    <location>
        <position position="1"/>
    </location>
</feature>
<dbReference type="SUPFAM" id="SSF109640">
    <property type="entry name" value="KRAB domain (Kruppel-associated box)"/>
    <property type="match status" value="1"/>
</dbReference>
<sequence length="60" mass="6805">LPPSCQGRVTFEDVAIAFSQEEWELLDEAQRRLYHDVMLETLALMASLGKAFKLPPCPEL</sequence>
<feature type="domain" description="KRAB" evidence="1">
    <location>
        <begin position="9"/>
        <end position="60"/>
    </location>
</feature>
<dbReference type="GO" id="GO:0006355">
    <property type="term" value="P:regulation of DNA-templated transcription"/>
    <property type="evidence" value="ECO:0007669"/>
    <property type="project" value="InterPro"/>
</dbReference>
<evidence type="ECO:0000313" key="3">
    <source>
        <dbReference type="Proteomes" id="UP000052978"/>
    </source>
</evidence>
<keyword evidence="3" id="KW-1185">Reference proteome</keyword>
<evidence type="ECO:0000313" key="2">
    <source>
        <dbReference type="EMBL" id="EPQ20838.1"/>
    </source>
</evidence>
<accession>S7QBB1</accession>
<dbReference type="PROSITE" id="PS50805">
    <property type="entry name" value="KRAB"/>
    <property type="match status" value="1"/>
</dbReference>
<dbReference type="SMART" id="SM00349">
    <property type="entry name" value="KRAB"/>
    <property type="match status" value="1"/>
</dbReference>
<reference evidence="2 3" key="1">
    <citation type="journal article" date="2013" name="Nat. Commun.">
        <title>Genome analysis reveals insights into physiology and longevity of the Brandt's bat Myotis brandtii.</title>
        <authorList>
            <person name="Seim I."/>
            <person name="Fang X."/>
            <person name="Xiong Z."/>
            <person name="Lobanov A.V."/>
            <person name="Huang Z."/>
            <person name="Ma S."/>
            <person name="Feng Y."/>
            <person name="Turanov A.A."/>
            <person name="Zhu Y."/>
            <person name="Lenz T.L."/>
            <person name="Gerashchenko M.V."/>
            <person name="Fan D."/>
            <person name="Hee Yim S."/>
            <person name="Yao X."/>
            <person name="Jordan D."/>
            <person name="Xiong Y."/>
            <person name="Ma Y."/>
            <person name="Lyapunov A.N."/>
            <person name="Chen G."/>
            <person name="Kulakova O.I."/>
            <person name="Sun Y."/>
            <person name="Lee S.G."/>
            <person name="Bronson R.T."/>
            <person name="Moskalev A.A."/>
            <person name="Sunyaev S.R."/>
            <person name="Zhang G."/>
            <person name="Krogh A."/>
            <person name="Wang J."/>
            <person name="Gladyshev V.N."/>
        </authorList>
    </citation>
    <scope>NUCLEOTIDE SEQUENCE [LARGE SCALE GENOMIC DNA]</scope>
</reference>
<dbReference type="InterPro" id="IPR050169">
    <property type="entry name" value="Krueppel_C2H2_ZnF"/>
</dbReference>
<proteinExistence type="predicted"/>
<dbReference type="eggNOG" id="KOG1721">
    <property type="taxonomic scope" value="Eukaryota"/>
</dbReference>
<dbReference type="CDD" id="cd07765">
    <property type="entry name" value="KRAB_A-box"/>
    <property type="match status" value="1"/>
</dbReference>
<gene>
    <name evidence="2" type="ORF">D623_10000096</name>
</gene>
<dbReference type="PANTHER" id="PTHR23232">
    <property type="entry name" value="KRAB DOMAIN C2H2 ZINC FINGER"/>
    <property type="match status" value="1"/>
</dbReference>
<dbReference type="Gene3D" id="6.10.140.140">
    <property type="match status" value="1"/>
</dbReference>